<comment type="caution">
    <text evidence="5">The sequence shown here is derived from an EMBL/GenBank/DDBJ whole genome shotgun (WGS) entry which is preliminary data.</text>
</comment>
<dbReference type="PROSITE" id="PS00639">
    <property type="entry name" value="THIOL_PROTEASE_HIS"/>
    <property type="match status" value="1"/>
</dbReference>
<protein>
    <submittedName>
        <fullName evidence="5">Uncharacterized protein</fullName>
    </submittedName>
</protein>
<dbReference type="InterPro" id="IPR025660">
    <property type="entry name" value="Pept_his_AS"/>
</dbReference>
<reference evidence="5" key="1">
    <citation type="submission" date="2021-02" db="EMBL/GenBank/DDBJ databases">
        <authorList>
            <person name="Nowell W R."/>
        </authorList>
    </citation>
    <scope>NUCLEOTIDE SEQUENCE</scope>
</reference>
<dbReference type="InterPro" id="IPR000668">
    <property type="entry name" value="Peptidase_C1A_C"/>
</dbReference>
<name>A0A814ICA3_9BILA</name>
<sequence length="490" mass="54231">MSHIWLLVFLVFLPIAHSIESFDDYSQEWIDFVRQYDKSYTTEEEAQLRRSIFIANLREIERHNSQPNQTYIKAINQFSDLSQQEFEEHVLSPQLAFASVPKPQPVPVMTRSSTTASSVPTGCTCGSSNCCISSANPNACCLALGMGSWNRRQCNPGACSGVVPNNCKSRDSQCCQSSQNPGECCAALGFASWDGGWCRGAHASTVPNGCSASNSHCCSESTLPQKCCEAFGFEYFDGAYCRNSASWYSAPERLENGYPKNFDWTSLNYRVVTDAKNQGACNTCTFFTVVGALESAYAIKHQSNAIPLSEQQLIDCSMPNRGGCWASNFGDSLDYLIQNPKRPLATEAQYPYQGLRDTNFYPQACADRLFQRLGATHLFESKESYHDAWDTINDDLLIRLVSKGPIAVAINADFMGGYGGGVYRGPCPPHVNHAVLLTGWGTDPQTGVPFWRVKNSWGTGWGENGFARFERKPGQNQCFIYHEVARPTAI</sequence>
<dbReference type="Gene3D" id="1.10.287.2250">
    <property type="match status" value="1"/>
</dbReference>
<dbReference type="InterPro" id="IPR013201">
    <property type="entry name" value="Prot_inhib_I29"/>
</dbReference>
<dbReference type="CDD" id="cd02248">
    <property type="entry name" value="Peptidase_C1A"/>
    <property type="match status" value="1"/>
</dbReference>
<dbReference type="SMART" id="SM00848">
    <property type="entry name" value="Inhibitor_I29"/>
    <property type="match status" value="1"/>
</dbReference>
<dbReference type="SMART" id="SM00645">
    <property type="entry name" value="Pept_C1"/>
    <property type="match status" value="1"/>
</dbReference>
<feature type="domain" description="Peptidase C1A papain C-terminal" evidence="3">
    <location>
        <begin position="258"/>
        <end position="488"/>
    </location>
</feature>
<feature type="signal peptide" evidence="2">
    <location>
        <begin position="1"/>
        <end position="18"/>
    </location>
</feature>
<dbReference type="SUPFAM" id="SSF54001">
    <property type="entry name" value="Cysteine proteinases"/>
    <property type="match status" value="1"/>
</dbReference>
<dbReference type="Proteomes" id="UP000663864">
    <property type="component" value="Unassembled WGS sequence"/>
</dbReference>
<dbReference type="PANTHER" id="PTHR12411">
    <property type="entry name" value="CYSTEINE PROTEASE FAMILY C1-RELATED"/>
    <property type="match status" value="1"/>
</dbReference>
<keyword evidence="2" id="KW-0732">Signal</keyword>
<proteinExistence type="inferred from homology"/>
<evidence type="ECO:0000259" key="4">
    <source>
        <dbReference type="SMART" id="SM00848"/>
    </source>
</evidence>
<dbReference type="AlphaFoldDB" id="A0A814ICA3"/>
<dbReference type="Pfam" id="PF08246">
    <property type="entry name" value="Inhibitor_I29"/>
    <property type="match status" value="1"/>
</dbReference>
<evidence type="ECO:0000259" key="3">
    <source>
        <dbReference type="SMART" id="SM00645"/>
    </source>
</evidence>
<evidence type="ECO:0000313" key="5">
    <source>
        <dbReference type="EMBL" id="CAF1021615.1"/>
    </source>
</evidence>
<dbReference type="GO" id="GO:0008234">
    <property type="term" value="F:cysteine-type peptidase activity"/>
    <property type="evidence" value="ECO:0007669"/>
    <property type="project" value="InterPro"/>
</dbReference>
<dbReference type="EMBL" id="CAJNOT010000561">
    <property type="protein sequence ID" value="CAF1021615.1"/>
    <property type="molecule type" value="Genomic_DNA"/>
</dbReference>
<evidence type="ECO:0000256" key="1">
    <source>
        <dbReference type="ARBA" id="ARBA00008455"/>
    </source>
</evidence>
<gene>
    <name evidence="5" type="ORF">ZHD862_LOCUS13570</name>
</gene>
<evidence type="ECO:0000256" key="2">
    <source>
        <dbReference type="SAM" id="SignalP"/>
    </source>
</evidence>
<accession>A0A814ICA3</accession>
<dbReference type="InterPro" id="IPR038765">
    <property type="entry name" value="Papain-like_cys_pep_sf"/>
</dbReference>
<dbReference type="GO" id="GO:0006508">
    <property type="term" value="P:proteolysis"/>
    <property type="evidence" value="ECO:0007669"/>
    <property type="project" value="InterPro"/>
</dbReference>
<feature type="chain" id="PRO_5032806511" evidence="2">
    <location>
        <begin position="19"/>
        <end position="490"/>
    </location>
</feature>
<dbReference type="InterPro" id="IPR013128">
    <property type="entry name" value="Peptidase_C1A"/>
</dbReference>
<evidence type="ECO:0000313" key="6">
    <source>
        <dbReference type="Proteomes" id="UP000663864"/>
    </source>
</evidence>
<comment type="similarity">
    <text evidence="1">Belongs to the peptidase C1 family.</text>
</comment>
<organism evidence="5 6">
    <name type="scientific">Rotaria sordida</name>
    <dbReference type="NCBI Taxonomy" id="392033"/>
    <lineage>
        <taxon>Eukaryota</taxon>
        <taxon>Metazoa</taxon>
        <taxon>Spiralia</taxon>
        <taxon>Gnathifera</taxon>
        <taxon>Rotifera</taxon>
        <taxon>Eurotatoria</taxon>
        <taxon>Bdelloidea</taxon>
        <taxon>Philodinida</taxon>
        <taxon>Philodinidae</taxon>
        <taxon>Rotaria</taxon>
    </lineage>
</organism>
<dbReference type="Pfam" id="PF00112">
    <property type="entry name" value="Peptidase_C1"/>
    <property type="match status" value="1"/>
</dbReference>
<dbReference type="Gene3D" id="3.90.70.10">
    <property type="entry name" value="Cysteine proteinases"/>
    <property type="match status" value="1"/>
</dbReference>
<dbReference type="InterPro" id="IPR039417">
    <property type="entry name" value="Peptidase_C1A_papain-like"/>
</dbReference>
<feature type="domain" description="Cathepsin propeptide inhibitor" evidence="4">
    <location>
        <begin position="29"/>
        <end position="86"/>
    </location>
</feature>